<proteinExistence type="predicted"/>
<evidence type="ECO:0000313" key="2">
    <source>
        <dbReference type="Proteomes" id="UP001238163"/>
    </source>
</evidence>
<keyword evidence="2" id="KW-1185">Reference proteome</keyword>
<dbReference type="Proteomes" id="UP001238163">
    <property type="component" value="Unassembled WGS sequence"/>
</dbReference>
<evidence type="ECO:0008006" key="3">
    <source>
        <dbReference type="Google" id="ProtNLM"/>
    </source>
</evidence>
<reference evidence="1" key="1">
    <citation type="submission" date="2023-07" db="EMBL/GenBank/DDBJ databases">
        <title>Genomic Encyclopedia of Type Strains, Phase IV (KMG-IV): sequencing the most valuable type-strain genomes for metagenomic binning, comparative biology and taxonomic classification.</title>
        <authorList>
            <person name="Goeker M."/>
        </authorList>
    </citation>
    <scope>NUCLEOTIDE SEQUENCE</scope>
    <source>
        <strain evidence="1">DSM 24202</strain>
    </source>
</reference>
<sequence>MSKPDSITQQLYQALRRGRELCAPEALSAMAEFVAGQQHGDGGFVNRAGVADGYYGMFGLLLASVLDARIDLGRLDTALARQDPRALDLVHLLCLLRSRLLAAFLRVAPGLRGVAALLPAARALPKDWRDAARDLLATGDPGRFPNHDAQSPYSQFLALSLAQDAGLPWAVADLRPYQLASGLFSNERGGAIASVNATSAALVLARYGQGGVAVAASALDAFAALQRPDGSFPAVVAAPAGDLLSTATACFALSLYDRRPPHSPRAFLYDAFTASGGFSAGPGDDVADLEYTTYGLLTMGVL</sequence>
<comment type="caution">
    <text evidence="1">The sequence shown here is derived from an EMBL/GenBank/DDBJ whole genome shotgun (WGS) entry which is preliminary data.</text>
</comment>
<dbReference type="Gene3D" id="1.50.10.20">
    <property type="match status" value="1"/>
</dbReference>
<dbReference type="EMBL" id="JAUSVL010000001">
    <property type="protein sequence ID" value="MDQ0291150.1"/>
    <property type="molecule type" value="Genomic_DNA"/>
</dbReference>
<gene>
    <name evidence="1" type="ORF">J3R75_003257</name>
</gene>
<name>A0AAE3VIR8_9BACT</name>
<dbReference type="RefSeq" id="WP_307263519.1">
    <property type="nucleotide sequence ID" value="NZ_JAUSVL010000001.1"/>
</dbReference>
<accession>A0AAE3VIR8</accession>
<dbReference type="AlphaFoldDB" id="A0AAE3VIR8"/>
<dbReference type="SUPFAM" id="SSF48239">
    <property type="entry name" value="Terpenoid cyclases/Protein prenyltransferases"/>
    <property type="match status" value="1"/>
</dbReference>
<dbReference type="InterPro" id="IPR008930">
    <property type="entry name" value="Terpenoid_cyclase/PrenylTrfase"/>
</dbReference>
<evidence type="ECO:0000313" key="1">
    <source>
        <dbReference type="EMBL" id="MDQ0291150.1"/>
    </source>
</evidence>
<protein>
    <recommendedName>
        <fullName evidence="3">Prenyltransferase and squalene oxidase repeat protein</fullName>
    </recommendedName>
</protein>
<organism evidence="1 2">
    <name type="scientific">Oligosphaera ethanolica</name>
    <dbReference type="NCBI Taxonomy" id="760260"/>
    <lineage>
        <taxon>Bacteria</taxon>
        <taxon>Pseudomonadati</taxon>
        <taxon>Lentisphaerota</taxon>
        <taxon>Oligosphaeria</taxon>
        <taxon>Oligosphaerales</taxon>
        <taxon>Oligosphaeraceae</taxon>
        <taxon>Oligosphaera</taxon>
    </lineage>
</organism>